<evidence type="ECO:0000313" key="4">
    <source>
        <dbReference type="EMBL" id="MBL6454536.1"/>
    </source>
</evidence>
<dbReference type="EMBL" id="JAEUXJ010000001">
    <property type="protein sequence ID" value="MBL6454536.1"/>
    <property type="molecule type" value="Genomic_DNA"/>
</dbReference>
<dbReference type="SUPFAM" id="SSF52172">
    <property type="entry name" value="CheY-like"/>
    <property type="match status" value="1"/>
</dbReference>
<dbReference type="PANTHER" id="PTHR44591">
    <property type="entry name" value="STRESS RESPONSE REGULATOR PROTEIN 1"/>
    <property type="match status" value="1"/>
</dbReference>
<name>A0ABS1V0E1_9PROT</name>
<dbReference type="RefSeq" id="WP_202824231.1">
    <property type="nucleotide sequence ID" value="NZ_JAEUXJ010000001.1"/>
</dbReference>
<dbReference type="InterPro" id="IPR050595">
    <property type="entry name" value="Bact_response_regulator"/>
</dbReference>
<dbReference type="Pfam" id="PF00072">
    <property type="entry name" value="Response_reg"/>
    <property type="match status" value="1"/>
</dbReference>
<evidence type="ECO:0000256" key="1">
    <source>
        <dbReference type="ARBA" id="ARBA00022553"/>
    </source>
</evidence>
<comment type="caution">
    <text evidence="4">The sequence shown here is derived from an EMBL/GenBank/DDBJ whole genome shotgun (WGS) entry which is preliminary data.</text>
</comment>
<organism evidence="4 5">
    <name type="scientific">Belnapia mucosa</name>
    <dbReference type="NCBI Taxonomy" id="2804532"/>
    <lineage>
        <taxon>Bacteria</taxon>
        <taxon>Pseudomonadati</taxon>
        <taxon>Pseudomonadota</taxon>
        <taxon>Alphaproteobacteria</taxon>
        <taxon>Acetobacterales</taxon>
        <taxon>Roseomonadaceae</taxon>
        <taxon>Belnapia</taxon>
    </lineage>
</organism>
<proteinExistence type="predicted"/>
<evidence type="ECO:0000256" key="2">
    <source>
        <dbReference type="PROSITE-ProRule" id="PRU00169"/>
    </source>
</evidence>
<keyword evidence="5" id="KW-1185">Reference proteome</keyword>
<dbReference type="Gene3D" id="3.40.50.2300">
    <property type="match status" value="1"/>
</dbReference>
<dbReference type="Proteomes" id="UP000606490">
    <property type="component" value="Unassembled WGS sequence"/>
</dbReference>
<evidence type="ECO:0000259" key="3">
    <source>
        <dbReference type="PROSITE" id="PS50110"/>
    </source>
</evidence>
<dbReference type="InterPro" id="IPR011006">
    <property type="entry name" value="CheY-like_superfamily"/>
</dbReference>
<feature type="domain" description="Response regulatory" evidence="3">
    <location>
        <begin position="2"/>
        <end position="116"/>
    </location>
</feature>
<evidence type="ECO:0000313" key="5">
    <source>
        <dbReference type="Proteomes" id="UP000606490"/>
    </source>
</evidence>
<accession>A0ABS1V0E1</accession>
<gene>
    <name evidence="4" type="ORF">JMJ55_04315</name>
</gene>
<dbReference type="PROSITE" id="PS50110">
    <property type="entry name" value="RESPONSE_REGULATORY"/>
    <property type="match status" value="1"/>
</dbReference>
<protein>
    <submittedName>
        <fullName evidence="4">Response regulator</fullName>
    </submittedName>
</protein>
<reference evidence="4 5" key="1">
    <citation type="submission" date="2021-01" db="EMBL/GenBank/DDBJ databases">
        <title>Belnapia mucosa sp. nov. and Belnapia arida sp. nov., isolated from the Tabernas Desert (Almeria, Spain).</title>
        <authorList>
            <person name="Molina-Menor E."/>
            <person name="Vidal-Verdu A."/>
            <person name="Calonge A."/>
            <person name="Satari L."/>
            <person name="Pereto Magraner J."/>
            <person name="Porcar Miralles M."/>
        </authorList>
    </citation>
    <scope>NUCLEOTIDE SEQUENCE [LARGE SCALE GENOMIC DNA]</scope>
    <source>
        <strain evidence="4 5">T6</strain>
    </source>
</reference>
<dbReference type="SMART" id="SM00448">
    <property type="entry name" value="REC"/>
    <property type="match status" value="1"/>
</dbReference>
<feature type="modified residue" description="4-aspartylphosphate" evidence="2">
    <location>
        <position position="52"/>
    </location>
</feature>
<keyword evidence="1 2" id="KW-0597">Phosphoprotein</keyword>
<sequence length="121" mass="12818">MDVLLVEDEALVREIVAEGLYDDGLAVVEAASAEQALAMTETAGAPDVVVTDVNLGTGMSGLALAEEVHRRWPEAGVVIMTGNPAGVQAHTFGEQERFLTKPFGNARLVSAVRELMGRSPR</sequence>
<dbReference type="PANTHER" id="PTHR44591:SF21">
    <property type="entry name" value="TWO-COMPONENT RESPONSE REGULATOR"/>
    <property type="match status" value="1"/>
</dbReference>
<dbReference type="InterPro" id="IPR001789">
    <property type="entry name" value="Sig_transdc_resp-reg_receiver"/>
</dbReference>